<sequence>MDKLDELNTKEFKCFLKNSRKKHITPSKDVVAKSIKKYEDRIRSSIDKKTFLTLSVYFENHLIRIF</sequence>
<evidence type="ECO:0000313" key="2">
    <source>
        <dbReference type="Proteomes" id="UP000011820"/>
    </source>
</evidence>
<accession>A0ABM5NG06</accession>
<proteinExistence type="predicted"/>
<dbReference type="Proteomes" id="UP000011820">
    <property type="component" value="Chromosome"/>
</dbReference>
<organism evidence="1 2">
    <name type="scientific">Candidatus Liberibacter asiaticus str. gxpsy</name>
    <dbReference type="NCBI Taxonomy" id="1174529"/>
    <lineage>
        <taxon>Bacteria</taxon>
        <taxon>Pseudomonadati</taxon>
        <taxon>Pseudomonadota</taxon>
        <taxon>Alphaproteobacteria</taxon>
        <taxon>Hyphomicrobiales</taxon>
        <taxon>Rhizobiaceae</taxon>
        <taxon>Liberibacter</taxon>
    </lineage>
</organism>
<gene>
    <name evidence="1" type="ORF">WSI_03390</name>
</gene>
<name>A0ABM5NG06_LIBAS</name>
<protein>
    <submittedName>
        <fullName evidence="1">Uncharacterized protein</fullName>
    </submittedName>
</protein>
<dbReference type="EMBL" id="CP004005">
    <property type="protein sequence ID" value="AGH17048.1"/>
    <property type="molecule type" value="Genomic_DNA"/>
</dbReference>
<reference evidence="1 2" key="1">
    <citation type="journal article" date="2013" name="Genome Announc.">
        <title>Complete Genome Sequence of a Chinese Strain of 'Candidatus Liberibacter asiaticus'.</title>
        <authorList>
            <person name="Lin H."/>
            <person name="Han C.S."/>
            <person name="Liu B."/>
            <person name="Lou B."/>
            <person name="Bai X."/>
            <person name="Deng C."/>
            <person name="Civerolo E.L."/>
            <person name="Gupta G."/>
        </authorList>
    </citation>
    <scope>NUCLEOTIDE SEQUENCE [LARGE SCALE GENOMIC DNA]</scope>
    <source>
        <strain evidence="2">gxpsy</strain>
    </source>
</reference>
<evidence type="ECO:0000313" key="1">
    <source>
        <dbReference type="EMBL" id="AGH17048.1"/>
    </source>
</evidence>
<keyword evidence="2" id="KW-1185">Reference proteome</keyword>